<keyword evidence="2 20" id="KW-0813">Transport</keyword>
<sequence>MVSRDFTTLRDELLYAPSILEYKRTIFLTAHYKIQEKVYRLLVTVQAIILTVKHCKQVAKAEFTKSSTIVPMIDYTTKQECSTMERIVVVWVLFLMSGVQATCSKYNATTQEMKRLFDTNRYDRRLRPLFQKDKVTVTVGMSVVHFGQIREVDMDYNIDIFFYQNWKDERLKHNLKFPIVLGGEYRHLIWMPDTFFLNIKTAKFHSIPADNSRISINPNGHVNYSTRLTLTAGCEMNLRDYPLDEQTCNLTILSYAFTVHDLDYKWSGKTEDAIVILNNAMNEFDLSDYKTFKEFYDYVSGRWTHLTASFSFKRRLGYSLIQVYAPTFLIVALSWLSFWISKDAVPARIGLGITTVLTIVTLMGSFRAQVPKVSYIKAIDLFFIVSFMFVFGAVLEYIAVILHSSMLEKQTERKKEKEKQEDGYDNNVISLNIMNANHNNDEIVEDEPSQSTITNVGEANANSNITNHDTRPRKRKSRPRKFKKAGQFVRFVFVEQNADSIDKVSRILFPVGYILFGAAYWIYYSLAPFHNNENVKFSM</sequence>
<keyword evidence="9 20" id="KW-0472">Membrane</keyword>
<dbReference type="RefSeq" id="XP_020903214.1">
    <property type="nucleotide sequence ID" value="XM_021047555.2"/>
</dbReference>
<keyword evidence="15" id="KW-0628">Postsynaptic cell membrane</keyword>
<dbReference type="FunFam" id="1.20.58.390:FF:000170">
    <property type="entry name" value="Predicted protein"/>
    <property type="match status" value="1"/>
</dbReference>
<evidence type="ECO:0000256" key="20">
    <source>
        <dbReference type="RuleBase" id="RU000687"/>
    </source>
</evidence>
<dbReference type="InterPro" id="IPR038050">
    <property type="entry name" value="Neuro_actylchol_rec"/>
</dbReference>
<keyword evidence="7" id="KW-0770">Synapse</keyword>
<evidence type="ECO:0000256" key="8">
    <source>
        <dbReference type="ARBA" id="ARBA00023065"/>
    </source>
</evidence>
<accession>A0A913XEH7</accession>
<reference evidence="24" key="1">
    <citation type="submission" date="2022-11" db="UniProtKB">
        <authorList>
            <consortium name="EnsemblMetazoa"/>
        </authorList>
    </citation>
    <scope>IDENTIFICATION</scope>
</reference>
<evidence type="ECO:0000256" key="4">
    <source>
        <dbReference type="ARBA" id="ARBA00022692"/>
    </source>
</evidence>
<dbReference type="InterPro" id="IPR006028">
    <property type="entry name" value="GABAA/Glycine_rcpt"/>
</dbReference>
<dbReference type="CDD" id="cd19049">
    <property type="entry name" value="LGIC_TM_anion"/>
    <property type="match status" value="1"/>
</dbReference>
<evidence type="ECO:0000256" key="13">
    <source>
        <dbReference type="ARBA" id="ARBA00023180"/>
    </source>
</evidence>
<evidence type="ECO:0000256" key="6">
    <source>
        <dbReference type="ARBA" id="ARBA00022989"/>
    </source>
</evidence>
<evidence type="ECO:0000256" key="7">
    <source>
        <dbReference type="ARBA" id="ARBA00023018"/>
    </source>
</evidence>
<name>A0A913XEH7_EXADI</name>
<evidence type="ECO:0000259" key="22">
    <source>
        <dbReference type="Pfam" id="PF02931"/>
    </source>
</evidence>
<dbReference type="KEGG" id="epa:110241673"/>
<dbReference type="InterPro" id="IPR018000">
    <property type="entry name" value="Neurotransmitter_ion_chnl_CS"/>
</dbReference>
<dbReference type="SUPFAM" id="SSF63712">
    <property type="entry name" value="Nicotinic receptor ligand binding domain-like"/>
    <property type="match status" value="1"/>
</dbReference>
<dbReference type="GO" id="GO:0004888">
    <property type="term" value="F:transmembrane signaling receptor activity"/>
    <property type="evidence" value="ECO:0007669"/>
    <property type="project" value="InterPro"/>
</dbReference>
<dbReference type="GeneID" id="110241673"/>
<evidence type="ECO:0000256" key="9">
    <source>
        <dbReference type="ARBA" id="ARBA00023136"/>
    </source>
</evidence>
<feature type="transmembrane region" description="Helical" evidence="20">
    <location>
        <begin position="347"/>
        <end position="366"/>
    </location>
</feature>
<dbReference type="Pfam" id="PF02932">
    <property type="entry name" value="Neur_chan_memb"/>
    <property type="match status" value="1"/>
</dbReference>
<feature type="transmembrane region" description="Helical" evidence="20">
    <location>
        <begin position="378"/>
        <end position="402"/>
    </location>
</feature>
<dbReference type="Gene3D" id="1.20.58.390">
    <property type="entry name" value="Neurotransmitter-gated ion-channel transmembrane domain"/>
    <property type="match status" value="1"/>
</dbReference>
<evidence type="ECO:0000256" key="3">
    <source>
        <dbReference type="ARBA" id="ARBA00022475"/>
    </source>
</evidence>
<evidence type="ECO:0000256" key="14">
    <source>
        <dbReference type="ARBA" id="ARBA00023214"/>
    </source>
</evidence>
<evidence type="ECO:0000256" key="5">
    <source>
        <dbReference type="ARBA" id="ARBA00022729"/>
    </source>
</evidence>
<dbReference type="NCBIfam" id="TIGR00860">
    <property type="entry name" value="LIC"/>
    <property type="match status" value="1"/>
</dbReference>
<comment type="similarity">
    <text evidence="1">Belongs to the ligand-gated ion channel (TC 1.A.9) family. Gamma-aminobutyric acid receptor (TC 1.A.9.5) subfamily.</text>
</comment>
<dbReference type="PRINTS" id="PR00253">
    <property type="entry name" value="GABAARECEPTR"/>
</dbReference>
<keyword evidence="10" id="KW-1015">Disulfide bond</keyword>
<keyword evidence="14" id="KW-0868">Chloride</keyword>
<keyword evidence="8 20" id="KW-0406">Ion transport</keyword>
<dbReference type="GO" id="GO:0005230">
    <property type="term" value="F:extracellular ligand-gated monoatomic ion channel activity"/>
    <property type="evidence" value="ECO:0007669"/>
    <property type="project" value="InterPro"/>
</dbReference>
<keyword evidence="25" id="KW-1185">Reference proteome</keyword>
<dbReference type="Gene3D" id="2.70.170.10">
    <property type="entry name" value="Neurotransmitter-gated ion-channel ligand-binding domain"/>
    <property type="match status" value="1"/>
</dbReference>
<dbReference type="PANTHER" id="PTHR18945">
    <property type="entry name" value="NEUROTRANSMITTER GATED ION CHANNEL"/>
    <property type="match status" value="1"/>
</dbReference>
<feature type="region of interest" description="Disordered" evidence="21">
    <location>
        <begin position="460"/>
        <end position="481"/>
    </location>
</feature>
<evidence type="ECO:0000313" key="25">
    <source>
        <dbReference type="Proteomes" id="UP000887567"/>
    </source>
</evidence>
<dbReference type="AlphaFoldDB" id="A0A913XEH7"/>
<dbReference type="PROSITE" id="PS00236">
    <property type="entry name" value="NEUROTR_ION_CHANNEL"/>
    <property type="match status" value="1"/>
</dbReference>
<evidence type="ECO:0000313" key="24">
    <source>
        <dbReference type="EnsemblMetazoa" id="XP_020903214.1"/>
    </source>
</evidence>
<keyword evidence="3" id="KW-1003">Cell membrane</keyword>
<evidence type="ECO:0000256" key="16">
    <source>
        <dbReference type="ARBA" id="ARBA00023286"/>
    </source>
</evidence>
<evidence type="ECO:0000256" key="1">
    <source>
        <dbReference type="ARBA" id="ARBA00010180"/>
    </source>
</evidence>
<feature type="transmembrane region" description="Helical" evidence="20">
    <location>
        <begin position="323"/>
        <end position="341"/>
    </location>
</feature>
<keyword evidence="13" id="KW-0325">Glycoprotein</keyword>
<evidence type="ECO:0000256" key="11">
    <source>
        <dbReference type="ARBA" id="ARBA00023170"/>
    </source>
</evidence>
<evidence type="ECO:0000256" key="17">
    <source>
        <dbReference type="ARBA" id="ARBA00023303"/>
    </source>
</evidence>
<dbReference type="Pfam" id="PF02931">
    <property type="entry name" value="Neur_chan_LBD"/>
    <property type="match status" value="1"/>
</dbReference>
<dbReference type="PRINTS" id="PR00252">
    <property type="entry name" value="NRIONCHANNEL"/>
</dbReference>
<feature type="compositionally biased region" description="Basic residues" evidence="21">
    <location>
        <begin position="471"/>
        <end position="481"/>
    </location>
</feature>
<dbReference type="InterPro" id="IPR006201">
    <property type="entry name" value="Neur_channel"/>
</dbReference>
<dbReference type="InterPro" id="IPR036734">
    <property type="entry name" value="Neur_chan_lig-bd_sf"/>
</dbReference>
<dbReference type="GO" id="GO:0034707">
    <property type="term" value="C:chloride channel complex"/>
    <property type="evidence" value="ECO:0007669"/>
    <property type="project" value="UniProtKB-KW"/>
</dbReference>
<feature type="domain" description="Neurotransmitter-gated ion-channel transmembrane" evidence="23">
    <location>
        <begin position="323"/>
        <end position="521"/>
    </location>
</feature>
<keyword evidence="17 20" id="KW-0407">Ion channel</keyword>
<dbReference type="InterPro" id="IPR006202">
    <property type="entry name" value="Neur_chan_lig-bd"/>
</dbReference>
<evidence type="ECO:0000256" key="21">
    <source>
        <dbReference type="SAM" id="MobiDB-lite"/>
    </source>
</evidence>
<feature type="domain" description="Neurotransmitter-gated ion-channel ligand-binding" evidence="22">
    <location>
        <begin position="111"/>
        <end position="295"/>
    </location>
</feature>
<protein>
    <recommendedName>
        <fullName evidence="19">Gamma-aminobutyric acid receptor subunit beta</fullName>
    </recommendedName>
</protein>
<dbReference type="EnsemblMetazoa" id="XM_021047555.2">
    <property type="protein sequence ID" value="XP_020903214.1"/>
    <property type="gene ID" value="LOC110241673"/>
</dbReference>
<dbReference type="InterPro" id="IPR036719">
    <property type="entry name" value="Neuro-gated_channel_TM_sf"/>
</dbReference>
<dbReference type="CDD" id="cd18990">
    <property type="entry name" value="LGIC_ECD_GABAAR"/>
    <property type="match status" value="1"/>
</dbReference>
<keyword evidence="5" id="KW-0732">Signal</keyword>
<keyword evidence="11" id="KW-0675">Receptor</keyword>
<evidence type="ECO:0000256" key="15">
    <source>
        <dbReference type="ARBA" id="ARBA00023257"/>
    </source>
</evidence>
<keyword evidence="4 20" id="KW-0812">Transmembrane</keyword>
<keyword evidence="12" id="KW-0869">Chloride channel</keyword>
<dbReference type="GO" id="GO:0045211">
    <property type="term" value="C:postsynaptic membrane"/>
    <property type="evidence" value="ECO:0007669"/>
    <property type="project" value="UniProtKB-SubCell"/>
</dbReference>
<dbReference type="FunFam" id="2.70.170.10:FF:000021">
    <property type="entry name" value="Gamma-aminobutyric acid receptor isoform 3b"/>
    <property type="match status" value="1"/>
</dbReference>
<organism evidence="24 25">
    <name type="scientific">Exaiptasia diaphana</name>
    <name type="common">Tropical sea anemone</name>
    <name type="synonym">Aiptasia pulchella</name>
    <dbReference type="NCBI Taxonomy" id="2652724"/>
    <lineage>
        <taxon>Eukaryota</taxon>
        <taxon>Metazoa</taxon>
        <taxon>Cnidaria</taxon>
        <taxon>Anthozoa</taxon>
        <taxon>Hexacorallia</taxon>
        <taxon>Actiniaria</taxon>
        <taxon>Aiptasiidae</taxon>
        <taxon>Exaiptasia</taxon>
    </lineage>
</organism>
<evidence type="ECO:0000256" key="18">
    <source>
        <dbReference type="ARBA" id="ARBA00034104"/>
    </source>
</evidence>
<dbReference type="OrthoDB" id="203862at2759"/>
<keyword evidence="6 20" id="KW-1133">Transmembrane helix</keyword>
<evidence type="ECO:0000259" key="23">
    <source>
        <dbReference type="Pfam" id="PF02932"/>
    </source>
</evidence>
<comment type="subcellular location">
    <subcellularLocation>
        <location evidence="18">Postsynaptic cell membrane</location>
        <topology evidence="18">Multi-pass membrane protein</topology>
    </subcellularLocation>
</comment>
<proteinExistence type="inferred from homology"/>
<evidence type="ECO:0000256" key="2">
    <source>
        <dbReference type="ARBA" id="ARBA00022448"/>
    </source>
</evidence>
<dbReference type="Proteomes" id="UP000887567">
    <property type="component" value="Unplaced"/>
</dbReference>
<evidence type="ECO:0000256" key="12">
    <source>
        <dbReference type="ARBA" id="ARBA00023173"/>
    </source>
</evidence>
<evidence type="ECO:0000256" key="10">
    <source>
        <dbReference type="ARBA" id="ARBA00023157"/>
    </source>
</evidence>
<keyword evidence="16" id="KW-1071">Ligand-gated ion channel</keyword>
<dbReference type="GO" id="GO:0005254">
    <property type="term" value="F:chloride channel activity"/>
    <property type="evidence" value="ECO:0007669"/>
    <property type="project" value="UniProtKB-KW"/>
</dbReference>
<dbReference type="SUPFAM" id="SSF90112">
    <property type="entry name" value="Neurotransmitter-gated ion-channel transmembrane pore"/>
    <property type="match status" value="1"/>
</dbReference>
<evidence type="ECO:0000256" key="19">
    <source>
        <dbReference type="ARBA" id="ARBA00071250"/>
    </source>
</evidence>
<feature type="transmembrane region" description="Helical" evidence="20">
    <location>
        <begin position="507"/>
        <end position="526"/>
    </location>
</feature>
<dbReference type="InterPro" id="IPR006029">
    <property type="entry name" value="Neurotrans-gated_channel_TM"/>
</dbReference>